<dbReference type="GO" id="GO:0003735">
    <property type="term" value="F:structural constituent of ribosome"/>
    <property type="evidence" value="ECO:0007669"/>
    <property type="project" value="InterPro"/>
</dbReference>
<keyword evidence="2 5" id="KW-0689">Ribosomal protein</keyword>
<accession>A0A0G2AQV9</accession>
<evidence type="ECO:0000313" key="8">
    <source>
        <dbReference type="Proteomes" id="UP000033865"/>
    </source>
</evidence>
<sequence length="115" mass="13119">MPRVKRGMIHTKKRRNLLKDAKGYRWGRATKLRLARVAVLKAGAHAFRDRRAKKRVNRQLMQVRVNAAVRPLGLSYSRFIDLLKKANVGLDRKVLSQIAAGYPAVFAKIVEKVKS</sequence>
<dbReference type="Gene3D" id="1.10.1900.20">
    <property type="entry name" value="Ribosomal protein L20"/>
    <property type="match status" value="1"/>
</dbReference>
<dbReference type="NCBIfam" id="TIGR01032">
    <property type="entry name" value="rplT_bact"/>
    <property type="match status" value="1"/>
</dbReference>
<dbReference type="Pfam" id="PF00453">
    <property type="entry name" value="Ribosomal_L20"/>
    <property type="match status" value="1"/>
</dbReference>
<evidence type="ECO:0000256" key="2">
    <source>
        <dbReference type="ARBA" id="ARBA00022980"/>
    </source>
</evidence>
<dbReference type="HAMAP" id="MF_00382">
    <property type="entry name" value="Ribosomal_bL20"/>
    <property type="match status" value="1"/>
</dbReference>
<evidence type="ECO:0000256" key="3">
    <source>
        <dbReference type="ARBA" id="ARBA00023274"/>
    </source>
</evidence>
<reference evidence="7 8" key="1">
    <citation type="journal article" date="2015" name="Nature">
        <title>rRNA introns, odd ribosomes, and small enigmatic genomes across a large radiation of phyla.</title>
        <authorList>
            <person name="Brown C.T."/>
            <person name="Hug L.A."/>
            <person name="Thomas B.C."/>
            <person name="Sharon I."/>
            <person name="Castelle C.J."/>
            <person name="Singh A."/>
            <person name="Wilkins M.J."/>
            <person name="Williams K.H."/>
            <person name="Banfield J.F."/>
        </authorList>
    </citation>
    <scope>NUCLEOTIDE SEQUENCE [LARGE SCALE GENOMIC DNA]</scope>
</reference>
<dbReference type="Gene3D" id="6.10.160.10">
    <property type="match status" value="1"/>
</dbReference>
<comment type="similarity">
    <text evidence="1 5 6">Belongs to the bacterial ribosomal protein bL20 family.</text>
</comment>
<dbReference type="FunFam" id="1.10.1900.20:FF:000001">
    <property type="entry name" value="50S ribosomal protein L20"/>
    <property type="match status" value="1"/>
</dbReference>
<dbReference type="CDD" id="cd07026">
    <property type="entry name" value="Ribosomal_L20"/>
    <property type="match status" value="1"/>
</dbReference>
<evidence type="ECO:0000256" key="5">
    <source>
        <dbReference type="HAMAP-Rule" id="MF_00382"/>
    </source>
</evidence>
<dbReference type="PRINTS" id="PR00062">
    <property type="entry name" value="RIBOSOMALL20"/>
</dbReference>
<dbReference type="GO" id="GO:1990904">
    <property type="term" value="C:ribonucleoprotein complex"/>
    <property type="evidence" value="ECO:0007669"/>
    <property type="project" value="UniProtKB-KW"/>
</dbReference>
<dbReference type="EMBL" id="LCRN01000049">
    <property type="protein sequence ID" value="KKW35124.1"/>
    <property type="molecule type" value="Genomic_DNA"/>
</dbReference>
<dbReference type="GO" id="GO:0000027">
    <property type="term" value="P:ribosomal large subunit assembly"/>
    <property type="evidence" value="ECO:0007669"/>
    <property type="project" value="UniProtKB-UniRule"/>
</dbReference>
<protein>
    <recommendedName>
        <fullName evidence="4 5">Large ribosomal subunit protein bL20</fullName>
    </recommendedName>
</protein>
<evidence type="ECO:0000256" key="6">
    <source>
        <dbReference type="RuleBase" id="RU000560"/>
    </source>
</evidence>
<gene>
    <name evidence="5" type="primary">rplT</name>
    <name evidence="7" type="ORF">UY82_C0049G0009</name>
</gene>
<dbReference type="InterPro" id="IPR035566">
    <property type="entry name" value="Ribosomal_protein_bL20_C"/>
</dbReference>
<dbReference type="SUPFAM" id="SSF74731">
    <property type="entry name" value="Ribosomal protein L20"/>
    <property type="match status" value="1"/>
</dbReference>
<dbReference type="Proteomes" id="UP000033865">
    <property type="component" value="Unassembled WGS sequence"/>
</dbReference>
<keyword evidence="3 5" id="KW-0687">Ribonucleoprotein</keyword>
<comment type="function">
    <text evidence="5 6">Binds directly to 23S ribosomal RNA and is necessary for the in vitro assembly process of the 50S ribosomal subunit. It is not involved in the protein synthesizing functions of that subunit.</text>
</comment>
<dbReference type="AlphaFoldDB" id="A0A0G2AQV9"/>
<dbReference type="PANTHER" id="PTHR10986">
    <property type="entry name" value="39S RIBOSOMAL PROTEIN L20"/>
    <property type="match status" value="1"/>
</dbReference>
<keyword evidence="5 6" id="KW-0699">rRNA-binding</keyword>
<evidence type="ECO:0000313" key="7">
    <source>
        <dbReference type="EMBL" id="KKW35124.1"/>
    </source>
</evidence>
<evidence type="ECO:0000256" key="4">
    <source>
        <dbReference type="ARBA" id="ARBA00035172"/>
    </source>
</evidence>
<dbReference type="GO" id="GO:0005840">
    <property type="term" value="C:ribosome"/>
    <property type="evidence" value="ECO:0007669"/>
    <property type="project" value="UniProtKB-KW"/>
</dbReference>
<keyword evidence="5 6" id="KW-0694">RNA-binding</keyword>
<name>A0A0G2AQV9_9BACT</name>
<dbReference type="GO" id="GO:0006412">
    <property type="term" value="P:translation"/>
    <property type="evidence" value="ECO:0007669"/>
    <property type="project" value="InterPro"/>
</dbReference>
<dbReference type="InterPro" id="IPR005813">
    <property type="entry name" value="Ribosomal_bL20"/>
</dbReference>
<evidence type="ECO:0000256" key="1">
    <source>
        <dbReference type="ARBA" id="ARBA00007698"/>
    </source>
</evidence>
<dbReference type="GO" id="GO:0019843">
    <property type="term" value="F:rRNA binding"/>
    <property type="evidence" value="ECO:0007669"/>
    <property type="project" value="UniProtKB-UniRule"/>
</dbReference>
<organism evidence="7 8">
    <name type="scientific">Candidatus Uhrbacteria bacterium GW2011_GWC2_53_7</name>
    <dbReference type="NCBI Taxonomy" id="1618986"/>
    <lineage>
        <taxon>Bacteria</taxon>
        <taxon>Candidatus Uhriibacteriota</taxon>
    </lineage>
</organism>
<proteinExistence type="inferred from homology"/>
<comment type="caution">
    <text evidence="7">The sequence shown here is derived from an EMBL/GenBank/DDBJ whole genome shotgun (WGS) entry which is preliminary data.</text>
</comment>